<proteinExistence type="predicted"/>
<accession>A0A242ARN0</accession>
<protein>
    <submittedName>
        <fullName evidence="2">Uncharacterized protein</fullName>
    </submittedName>
</protein>
<feature type="compositionally biased region" description="Polar residues" evidence="1">
    <location>
        <begin position="302"/>
        <end position="311"/>
    </location>
</feature>
<sequence length="352" mass="40822">MYNQKQENLKQLFRETFQQVTTDSESFIQFLNQIKLLHKYDLSSQLFIHGQKPQATHIADFDTWNSLGRYVKKGEKAITVLQREQNHMTVSHFFDVSQTVGKEIKFPDYTFNDEKWALFFSQEIQDQIDEQIDLNADPIIRRLSIDLGVSLAKSKSLGVEIPKIKNIELTQLQNFSLFVEILTNVNTINQFLSKEILVYKKEREREDELRLLRERDRTIDSENRVSTQRTTRQIWKNSRRKASGRKSSGISDQVDGRRTNEVGTRDRQESLGQSHRIDGSTGESQSINTNSTSELRRKSEDSISISGASNRNRNERDSIDGKSNSDMESNIKIFIRMTGIGQINLSKFFNLQ</sequence>
<feature type="compositionally biased region" description="Polar residues" evidence="1">
    <location>
        <begin position="281"/>
        <end position="293"/>
    </location>
</feature>
<organism evidence="2 3">
    <name type="scientific">Enterococcus faecium</name>
    <name type="common">Streptococcus faecium</name>
    <dbReference type="NCBI Taxonomy" id="1352"/>
    <lineage>
        <taxon>Bacteria</taxon>
        <taxon>Bacillati</taxon>
        <taxon>Bacillota</taxon>
        <taxon>Bacilli</taxon>
        <taxon>Lactobacillales</taxon>
        <taxon>Enterococcaceae</taxon>
        <taxon>Enterococcus</taxon>
    </lineage>
</organism>
<dbReference type="EMBL" id="NGKW01000025">
    <property type="protein sequence ID" value="OTN83731.1"/>
    <property type="molecule type" value="Genomic_DNA"/>
</dbReference>
<feature type="compositionally biased region" description="Basic and acidic residues" evidence="1">
    <location>
        <begin position="254"/>
        <end position="269"/>
    </location>
</feature>
<name>A0A242ARN0_ENTFC</name>
<evidence type="ECO:0000313" key="3">
    <source>
        <dbReference type="Proteomes" id="UP000194885"/>
    </source>
</evidence>
<feature type="compositionally biased region" description="Polar residues" evidence="1">
    <location>
        <begin position="224"/>
        <end position="235"/>
    </location>
</feature>
<gene>
    <name evidence="2" type="ORF">A5810_003111</name>
</gene>
<feature type="region of interest" description="Disordered" evidence="1">
    <location>
        <begin position="222"/>
        <end position="325"/>
    </location>
</feature>
<evidence type="ECO:0000256" key="1">
    <source>
        <dbReference type="SAM" id="MobiDB-lite"/>
    </source>
</evidence>
<feature type="compositionally biased region" description="Basic and acidic residues" evidence="1">
    <location>
        <begin position="312"/>
        <end position="325"/>
    </location>
</feature>
<dbReference type="Proteomes" id="UP000194885">
    <property type="component" value="Unassembled WGS sequence"/>
</dbReference>
<comment type="caution">
    <text evidence="2">The sequence shown here is derived from an EMBL/GenBank/DDBJ whole genome shotgun (WGS) entry which is preliminary data.</text>
</comment>
<dbReference type="AlphaFoldDB" id="A0A242ARN0"/>
<reference evidence="2 3" key="1">
    <citation type="submission" date="2017-05" db="EMBL/GenBank/DDBJ databases">
        <title>The Genome Sequence of Enterococcus faecium 7H8_DIV0219.</title>
        <authorList>
            <consortium name="The Broad Institute Genomics Platform"/>
            <consortium name="The Broad Institute Genomic Center for Infectious Diseases"/>
            <person name="Earl A."/>
            <person name="Manson A."/>
            <person name="Schwartman J."/>
            <person name="Gilmore M."/>
            <person name="Abouelleil A."/>
            <person name="Cao P."/>
            <person name="Chapman S."/>
            <person name="Cusick C."/>
            <person name="Shea T."/>
            <person name="Young S."/>
            <person name="Neafsey D."/>
            <person name="Nusbaum C."/>
            <person name="Birren B."/>
        </authorList>
    </citation>
    <scope>NUCLEOTIDE SEQUENCE [LARGE SCALE GENOMIC DNA]</scope>
    <source>
        <strain evidence="2 3">7H8_DIV0219</strain>
    </source>
</reference>
<evidence type="ECO:0000313" key="2">
    <source>
        <dbReference type="EMBL" id="OTN83731.1"/>
    </source>
</evidence>